<accession>A0A1W6ZTH1</accession>
<organism evidence="2 3">
    <name type="scientific">Pseudorhodoplanes sinuspersici</name>
    <dbReference type="NCBI Taxonomy" id="1235591"/>
    <lineage>
        <taxon>Bacteria</taxon>
        <taxon>Pseudomonadati</taxon>
        <taxon>Pseudomonadota</taxon>
        <taxon>Alphaproteobacteria</taxon>
        <taxon>Hyphomicrobiales</taxon>
        <taxon>Pseudorhodoplanes</taxon>
    </lineage>
</organism>
<dbReference type="Pfam" id="PF03401">
    <property type="entry name" value="TctC"/>
    <property type="match status" value="1"/>
</dbReference>
<dbReference type="EMBL" id="CP021112">
    <property type="protein sequence ID" value="ARQ00596.1"/>
    <property type="molecule type" value="Genomic_DNA"/>
</dbReference>
<dbReference type="Proteomes" id="UP000194137">
    <property type="component" value="Chromosome"/>
</dbReference>
<dbReference type="PANTHER" id="PTHR42928:SF5">
    <property type="entry name" value="BLR1237 PROTEIN"/>
    <property type="match status" value="1"/>
</dbReference>
<comment type="similarity">
    <text evidence="1">Belongs to the UPF0065 (bug) family.</text>
</comment>
<gene>
    <name evidence="2" type="ORF">CAK95_17070</name>
</gene>
<keyword evidence="3" id="KW-1185">Reference proteome</keyword>
<evidence type="ECO:0000256" key="1">
    <source>
        <dbReference type="ARBA" id="ARBA00006987"/>
    </source>
</evidence>
<dbReference type="OrthoDB" id="7375033at2"/>
<protein>
    <submittedName>
        <fullName evidence="2">Uncharacterized protein</fullName>
    </submittedName>
</protein>
<dbReference type="InterPro" id="IPR042100">
    <property type="entry name" value="Bug_dom1"/>
</dbReference>
<proteinExistence type="inferred from homology"/>
<evidence type="ECO:0000313" key="3">
    <source>
        <dbReference type="Proteomes" id="UP000194137"/>
    </source>
</evidence>
<dbReference type="PANTHER" id="PTHR42928">
    <property type="entry name" value="TRICARBOXYLATE-BINDING PROTEIN"/>
    <property type="match status" value="1"/>
</dbReference>
<dbReference type="KEGG" id="psin:CAK95_17070"/>
<dbReference type="SUPFAM" id="SSF53850">
    <property type="entry name" value="Periplasmic binding protein-like II"/>
    <property type="match status" value="1"/>
</dbReference>
<sequence length="328" mass="34355">MTLFNRAARYGVALTGLLLATGAALAQTPDWPTRPVTLIVPYPPGASTDFIARLIRDPLAEKLGQTIVVENRPGAGGTTGAAQVAHSAPDGYTLLVTVNAPVTMNSFMQKNFPYDPMKAFTPVIKVADVVMTLAVNAKLPVTTVQELIDYAKKHPDQKMSFGSAGIGSAHHIAGELLKQKTGLNMVHVPYRGGGPAIQDLVAGHIPISFGTTPAVLPQVQGGTIRVLGLAEEKRSPDLPGVPTIAETVPGVVTYTWVGVFAPAGTPKPIVDRINGIIAEAIKTPESAAKLKTQGATAAGGSPADLEKSMRAEYAHWTKVIPSIGLKPE</sequence>
<dbReference type="RefSeq" id="WP_086088992.1">
    <property type="nucleotide sequence ID" value="NZ_CP021112.1"/>
</dbReference>
<dbReference type="Gene3D" id="3.40.190.150">
    <property type="entry name" value="Bordetella uptake gene, domain 1"/>
    <property type="match status" value="1"/>
</dbReference>
<dbReference type="InterPro" id="IPR005064">
    <property type="entry name" value="BUG"/>
</dbReference>
<reference evidence="2 3" key="1">
    <citation type="submission" date="2017-05" db="EMBL/GenBank/DDBJ databases">
        <title>Full genome sequence of Pseudorhodoplanes sinuspersici.</title>
        <authorList>
            <person name="Dastgheib S.M.M."/>
            <person name="Shavandi M."/>
            <person name="Tirandaz H."/>
        </authorList>
    </citation>
    <scope>NUCLEOTIDE SEQUENCE [LARGE SCALE GENOMIC DNA]</scope>
    <source>
        <strain evidence="2 3">RIPI110</strain>
    </source>
</reference>
<dbReference type="AlphaFoldDB" id="A0A1W6ZTH1"/>
<dbReference type="Gene3D" id="3.40.190.10">
    <property type="entry name" value="Periplasmic binding protein-like II"/>
    <property type="match status" value="1"/>
</dbReference>
<dbReference type="PIRSF" id="PIRSF017082">
    <property type="entry name" value="YflP"/>
    <property type="match status" value="1"/>
</dbReference>
<dbReference type="CDD" id="cd13578">
    <property type="entry name" value="PBP2_Bug27"/>
    <property type="match status" value="1"/>
</dbReference>
<evidence type="ECO:0000313" key="2">
    <source>
        <dbReference type="EMBL" id="ARQ00596.1"/>
    </source>
</evidence>
<dbReference type="STRING" id="1235591.CAK95_17070"/>
<name>A0A1W6ZTH1_9HYPH</name>